<dbReference type="SUPFAM" id="SSF54495">
    <property type="entry name" value="UBC-like"/>
    <property type="match status" value="1"/>
</dbReference>
<name>A0A7E4VEM3_PANRE</name>
<dbReference type="InterPro" id="IPR001498">
    <property type="entry name" value="Impact_N"/>
</dbReference>
<proteinExistence type="inferred from homology"/>
<dbReference type="SUPFAM" id="SSF54211">
    <property type="entry name" value="Ribosomal protein S5 domain 2-like"/>
    <property type="match status" value="1"/>
</dbReference>
<evidence type="ECO:0000313" key="4">
    <source>
        <dbReference type="Proteomes" id="UP000492821"/>
    </source>
</evidence>
<dbReference type="Proteomes" id="UP000492821">
    <property type="component" value="Unassembled WGS sequence"/>
</dbReference>
<organism evidence="4 5">
    <name type="scientific">Panagrellus redivivus</name>
    <name type="common">Microworm</name>
    <dbReference type="NCBI Taxonomy" id="6233"/>
    <lineage>
        <taxon>Eukaryota</taxon>
        <taxon>Metazoa</taxon>
        <taxon>Ecdysozoa</taxon>
        <taxon>Nematoda</taxon>
        <taxon>Chromadorea</taxon>
        <taxon>Rhabditida</taxon>
        <taxon>Tylenchina</taxon>
        <taxon>Panagrolaimomorpha</taxon>
        <taxon>Panagrolaimoidea</taxon>
        <taxon>Panagrolaimidae</taxon>
        <taxon>Panagrellus</taxon>
    </lineage>
</organism>
<feature type="domain" description="Impact N-terminal" evidence="3">
    <location>
        <begin position="138"/>
        <end position="247"/>
    </location>
</feature>
<dbReference type="AlphaFoldDB" id="A0A7E4VEM3"/>
<evidence type="ECO:0000256" key="2">
    <source>
        <dbReference type="SAM" id="MobiDB-lite"/>
    </source>
</evidence>
<dbReference type="InterPro" id="IPR020569">
    <property type="entry name" value="UPF0029_Impact_CS"/>
</dbReference>
<dbReference type="InterPro" id="IPR020568">
    <property type="entry name" value="Ribosomal_Su5_D2-typ_SF"/>
</dbReference>
<keyword evidence="4" id="KW-1185">Reference proteome</keyword>
<sequence>MALTQEASDELLVMTSMYFESATQDSEHSIIVKLAPFEVRFCLDSESRPLIEISAPGVPGSSKASLKRTLDFVASQKPGDICLPECIEAAQEFIDVFNSSWQPSHSAESDSEEVPQRQPEIPAVPVPEIYGTDTLLDRKSVFQAHIARIDSKEQAMAVLDTLMSNTKIARATHRIYAYRTFVTKDGRNLALHDCEDDGEHGAGAKLLQLLENMDVRDVMVVVTRWYGGIHLGPDRFKHILNKARQVILESGLHTPK</sequence>
<dbReference type="WBParaSite" id="Pan_g20183.t1">
    <property type="protein sequence ID" value="Pan_g20183.t1"/>
    <property type="gene ID" value="Pan_g20183"/>
</dbReference>
<feature type="region of interest" description="Disordered" evidence="2">
    <location>
        <begin position="101"/>
        <end position="123"/>
    </location>
</feature>
<dbReference type="GO" id="GO:0005737">
    <property type="term" value="C:cytoplasm"/>
    <property type="evidence" value="ECO:0007669"/>
    <property type="project" value="TreeGrafter"/>
</dbReference>
<dbReference type="Gene3D" id="3.30.230.30">
    <property type="entry name" value="Impact, N-terminal domain"/>
    <property type="match status" value="1"/>
</dbReference>
<dbReference type="Pfam" id="PF01205">
    <property type="entry name" value="Impact_N"/>
    <property type="match status" value="1"/>
</dbReference>
<dbReference type="PROSITE" id="PS00910">
    <property type="entry name" value="UPF0029"/>
    <property type="match status" value="1"/>
</dbReference>
<dbReference type="GO" id="GO:0006446">
    <property type="term" value="P:regulation of translational initiation"/>
    <property type="evidence" value="ECO:0007669"/>
    <property type="project" value="TreeGrafter"/>
</dbReference>
<dbReference type="InterPro" id="IPR016135">
    <property type="entry name" value="UBQ-conjugating_enzyme/RWD"/>
</dbReference>
<dbReference type="InterPro" id="IPR023582">
    <property type="entry name" value="Impact"/>
</dbReference>
<evidence type="ECO:0000256" key="1">
    <source>
        <dbReference type="ARBA" id="ARBA00007665"/>
    </source>
</evidence>
<evidence type="ECO:0000259" key="3">
    <source>
        <dbReference type="Pfam" id="PF01205"/>
    </source>
</evidence>
<reference evidence="5" key="2">
    <citation type="submission" date="2020-10" db="UniProtKB">
        <authorList>
            <consortium name="WormBaseParasite"/>
        </authorList>
    </citation>
    <scope>IDENTIFICATION</scope>
</reference>
<comment type="similarity">
    <text evidence="1">Belongs to the IMPACT family.</text>
</comment>
<accession>A0A7E4VEM3</accession>
<protein>
    <submittedName>
        <fullName evidence="5">UPF0029 domain-containing protein</fullName>
    </submittedName>
</protein>
<reference evidence="4" key="1">
    <citation type="journal article" date="2013" name="Genetics">
        <title>The draft genome and transcriptome of Panagrellus redivivus are shaped by the harsh demands of a free-living lifestyle.</title>
        <authorList>
            <person name="Srinivasan J."/>
            <person name="Dillman A.R."/>
            <person name="Macchietto M.G."/>
            <person name="Heikkinen L."/>
            <person name="Lakso M."/>
            <person name="Fracchia K.M."/>
            <person name="Antoshechkin I."/>
            <person name="Mortazavi A."/>
            <person name="Wong G."/>
            <person name="Sternberg P.W."/>
        </authorList>
    </citation>
    <scope>NUCLEOTIDE SEQUENCE [LARGE SCALE GENOMIC DNA]</scope>
    <source>
        <strain evidence="4">MT8872</strain>
    </source>
</reference>
<dbReference type="PANTHER" id="PTHR16301">
    <property type="entry name" value="IMPACT-RELATED"/>
    <property type="match status" value="1"/>
</dbReference>
<dbReference type="GO" id="GO:0140469">
    <property type="term" value="P:GCN2-mediated signaling"/>
    <property type="evidence" value="ECO:0007669"/>
    <property type="project" value="TreeGrafter"/>
</dbReference>
<evidence type="ECO:0000313" key="5">
    <source>
        <dbReference type="WBParaSite" id="Pan_g20183.t1"/>
    </source>
</evidence>
<dbReference type="PANTHER" id="PTHR16301:SF25">
    <property type="entry name" value="PROTEIN IMPACT"/>
    <property type="match status" value="1"/>
</dbReference>
<dbReference type="InterPro" id="IPR036956">
    <property type="entry name" value="Impact_N_sf"/>
</dbReference>